<protein>
    <recommendedName>
        <fullName evidence="10">C2H2-type domain-containing protein</fullName>
    </recommendedName>
</protein>
<sequence>MESQKQASPETSSEENDLQEQVKQDKCTTSTTQRSYECTFCKRGFTNAQALGGHMNIHRKDRAKGKHVPSSSAPSKVINNEEFMNPSYPAAISSEQPRYYPVFGAQRNYELYYQQLGSNPRQERGYYHSNDVSVPNPRSLRLSSEELWGTNLSLQIGTAATENSQLDPGTPTENEINLDLRLGYGP</sequence>
<evidence type="ECO:0000256" key="7">
    <source>
        <dbReference type="ARBA" id="ARBA00023242"/>
    </source>
</evidence>
<gene>
    <name evidence="11" type="ORF">K2173_001445</name>
</gene>
<evidence type="ECO:0000256" key="8">
    <source>
        <dbReference type="PROSITE-ProRule" id="PRU00042"/>
    </source>
</evidence>
<dbReference type="InterPro" id="IPR036236">
    <property type="entry name" value="Znf_C2H2_sf"/>
</dbReference>
<reference evidence="11 12" key="1">
    <citation type="submission" date="2021-09" db="EMBL/GenBank/DDBJ databases">
        <title>Genomic insights and catalytic innovation underlie evolution of tropane alkaloids biosynthesis.</title>
        <authorList>
            <person name="Wang Y.-J."/>
            <person name="Tian T."/>
            <person name="Huang J.-P."/>
            <person name="Huang S.-X."/>
        </authorList>
    </citation>
    <scope>NUCLEOTIDE SEQUENCE [LARGE SCALE GENOMIC DNA]</scope>
    <source>
        <strain evidence="11">KIB-2018</strain>
        <tissue evidence="11">Leaf</tissue>
    </source>
</reference>
<keyword evidence="3 8" id="KW-0863">Zinc-finger</keyword>
<dbReference type="EMBL" id="JAIWQS010000005">
    <property type="protein sequence ID" value="KAJ8763307.1"/>
    <property type="molecule type" value="Genomic_DNA"/>
</dbReference>
<dbReference type="PANTHER" id="PTHR45801:SF84">
    <property type="entry name" value="C2H2-TYPE DOMAIN-CONTAINING PROTEIN"/>
    <property type="match status" value="1"/>
</dbReference>
<dbReference type="GO" id="GO:0008270">
    <property type="term" value="F:zinc ion binding"/>
    <property type="evidence" value="ECO:0007669"/>
    <property type="project" value="UniProtKB-KW"/>
</dbReference>
<dbReference type="SUPFAM" id="SSF57667">
    <property type="entry name" value="beta-beta-alpha zinc fingers"/>
    <property type="match status" value="1"/>
</dbReference>
<keyword evidence="7" id="KW-0539">Nucleus</keyword>
<keyword evidence="12" id="KW-1185">Reference proteome</keyword>
<keyword evidence="4" id="KW-0862">Zinc</keyword>
<accession>A0AAV8T9G9</accession>
<feature type="region of interest" description="Disordered" evidence="9">
    <location>
        <begin position="1"/>
        <end position="29"/>
    </location>
</feature>
<dbReference type="PANTHER" id="PTHR45801">
    <property type="entry name" value="OS07G0101800 PROTEIN"/>
    <property type="match status" value="1"/>
</dbReference>
<evidence type="ECO:0000313" key="12">
    <source>
        <dbReference type="Proteomes" id="UP001159364"/>
    </source>
</evidence>
<evidence type="ECO:0000313" key="11">
    <source>
        <dbReference type="EMBL" id="KAJ8763307.1"/>
    </source>
</evidence>
<evidence type="ECO:0000256" key="3">
    <source>
        <dbReference type="ARBA" id="ARBA00022771"/>
    </source>
</evidence>
<organism evidence="11 12">
    <name type="scientific">Erythroxylum novogranatense</name>
    <dbReference type="NCBI Taxonomy" id="1862640"/>
    <lineage>
        <taxon>Eukaryota</taxon>
        <taxon>Viridiplantae</taxon>
        <taxon>Streptophyta</taxon>
        <taxon>Embryophyta</taxon>
        <taxon>Tracheophyta</taxon>
        <taxon>Spermatophyta</taxon>
        <taxon>Magnoliopsida</taxon>
        <taxon>eudicotyledons</taxon>
        <taxon>Gunneridae</taxon>
        <taxon>Pentapetalae</taxon>
        <taxon>rosids</taxon>
        <taxon>fabids</taxon>
        <taxon>Malpighiales</taxon>
        <taxon>Erythroxylaceae</taxon>
        <taxon>Erythroxylum</taxon>
    </lineage>
</organism>
<dbReference type="Gene3D" id="3.30.160.60">
    <property type="entry name" value="Classic Zinc Finger"/>
    <property type="match status" value="1"/>
</dbReference>
<keyword evidence="5" id="KW-0805">Transcription regulation</keyword>
<dbReference type="GO" id="GO:0005634">
    <property type="term" value="C:nucleus"/>
    <property type="evidence" value="ECO:0007669"/>
    <property type="project" value="UniProtKB-SubCell"/>
</dbReference>
<dbReference type="Proteomes" id="UP001159364">
    <property type="component" value="Linkage Group LG05"/>
</dbReference>
<feature type="compositionally biased region" description="Polar residues" evidence="9">
    <location>
        <begin position="1"/>
        <end position="11"/>
    </location>
</feature>
<keyword evidence="6" id="KW-0804">Transcription</keyword>
<name>A0AAV8T9G9_9ROSI</name>
<proteinExistence type="predicted"/>
<feature type="compositionally biased region" description="Polar residues" evidence="9">
    <location>
        <begin position="161"/>
        <end position="175"/>
    </location>
</feature>
<dbReference type="AlphaFoldDB" id="A0AAV8T9G9"/>
<dbReference type="InterPro" id="IPR013087">
    <property type="entry name" value="Znf_C2H2_type"/>
</dbReference>
<dbReference type="PROSITE" id="PS50157">
    <property type="entry name" value="ZINC_FINGER_C2H2_2"/>
    <property type="match status" value="1"/>
</dbReference>
<feature type="domain" description="C2H2-type" evidence="10">
    <location>
        <begin position="36"/>
        <end position="63"/>
    </location>
</feature>
<evidence type="ECO:0000256" key="4">
    <source>
        <dbReference type="ARBA" id="ARBA00022833"/>
    </source>
</evidence>
<comment type="caution">
    <text evidence="11">The sequence shown here is derived from an EMBL/GenBank/DDBJ whole genome shotgun (WGS) entry which is preliminary data.</text>
</comment>
<evidence type="ECO:0000256" key="9">
    <source>
        <dbReference type="SAM" id="MobiDB-lite"/>
    </source>
</evidence>
<feature type="region of interest" description="Disordered" evidence="9">
    <location>
        <begin position="161"/>
        <end position="186"/>
    </location>
</feature>
<dbReference type="SMART" id="SM00355">
    <property type="entry name" value="ZnF_C2H2"/>
    <property type="match status" value="1"/>
</dbReference>
<evidence type="ECO:0000256" key="5">
    <source>
        <dbReference type="ARBA" id="ARBA00023015"/>
    </source>
</evidence>
<evidence type="ECO:0000256" key="6">
    <source>
        <dbReference type="ARBA" id="ARBA00023163"/>
    </source>
</evidence>
<dbReference type="PROSITE" id="PS00028">
    <property type="entry name" value="ZINC_FINGER_C2H2_1"/>
    <property type="match status" value="1"/>
</dbReference>
<evidence type="ECO:0000256" key="1">
    <source>
        <dbReference type="ARBA" id="ARBA00004123"/>
    </source>
</evidence>
<keyword evidence="2" id="KW-0479">Metal-binding</keyword>
<evidence type="ECO:0000259" key="10">
    <source>
        <dbReference type="PROSITE" id="PS50157"/>
    </source>
</evidence>
<comment type="subcellular location">
    <subcellularLocation>
        <location evidence="1">Nucleus</location>
    </subcellularLocation>
</comment>
<dbReference type="Pfam" id="PF13912">
    <property type="entry name" value="zf-C2H2_6"/>
    <property type="match status" value="1"/>
</dbReference>
<evidence type="ECO:0000256" key="2">
    <source>
        <dbReference type="ARBA" id="ARBA00022723"/>
    </source>
</evidence>
<dbReference type="InterPro" id="IPR052426">
    <property type="entry name" value="Plant_dev_regulator"/>
</dbReference>